<accession>A0A6M3IRC9</accession>
<evidence type="ECO:0000313" key="1">
    <source>
        <dbReference type="EMBL" id="QJA59617.1"/>
    </source>
</evidence>
<dbReference type="EMBL" id="MT141377">
    <property type="protein sequence ID" value="QJA59617.1"/>
    <property type="molecule type" value="Genomic_DNA"/>
</dbReference>
<name>A0A6M3IRC9_9ZZZZ</name>
<dbReference type="AlphaFoldDB" id="A0A6M3IRC9"/>
<organism evidence="1">
    <name type="scientific">viral metagenome</name>
    <dbReference type="NCBI Taxonomy" id="1070528"/>
    <lineage>
        <taxon>unclassified sequences</taxon>
        <taxon>metagenomes</taxon>
        <taxon>organismal metagenomes</taxon>
    </lineage>
</organism>
<gene>
    <name evidence="1" type="ORF">MM415B01262_0017</name>
</gene>
<protein>
    <submittedName>
        <fullName evidence="1">Uncharacterized protein</fullName>
    </submittedName>
</protein>
<reference evidence="1" key="1">
    <citation type="submission" date="2020-03" db="EMBL/GenBank/DDBJ databases">
        <title>The deep terrestrial virosphere.</title>
        <authorList>
            <person name="Holmfeldt K."/>
            <person name="Nilsson E."/>
            <person name="Simone D."/>
            <person name="Lopez-Fernandez M."/>
            <person name="Wu X."/>
            <person name="de Brujin I."/>
            <person name="Lundin D."/>
            <person name="Andersson A."/>
            <person name="Bertilsson S."/>
            <person name="Dopson M."/>
        </authorList>
    </citation>
    <scope>NUCLEOTIDE SEQUENCE</scope>
    <source>
        <strain evidence="1">MM415B01262</strain>
    </source>
</reference>
<sequence>MKDIFMVSLDKNGGQDNWRGVKEKNETTIEQAAIRGFCKNCQQKCDVMCGFYLFKKEPSRLVYWALPVNGNAGEWMYSVDWTRLCKRFSGLCVGGVAKLALPLFYYVYPAPEVFYNLSDYLYIAERDGHEIVHNDHSFYERARLLTKIDAWNPEVYAEYLFECTGSPGGSLLADRRRAGEAARAEIQRINNDPEDHFHSSTHEYSRAWRATEERQRKKLDNFLPDSVIKTAYEQAMVRLCWGNKRAHGSDSSGY</sequence>
<proteinExistence type="predicted"/>